<dbReference type="RefSeq" id="WP_378544672.1">
    <property type="nucleotide sequence ID" value="NZ_JBHSBA010000003.1"/>
</dbReference>
<dbReference type="PANTHER" id="PTHR43355">
    <property type="entry name" value="FLAVIN REDUCTASE (NADPH)"/>
    <property type="match status" value="1"/>
</dbReference>
<evidence type="ECO:0000313" key="3">
    <source>
        <dbReference type="Proteomes" id="UP001595767"/>
    </source>
</evidence>
<dbReference type="Gene3D" id="3.40.50.720">
    <property type="entry name" value="NAD(P)-binding Rossmann-like Domain"/>
    <property type="match status" value="1"/>
</dbReference>
<organism evidence="2 3">
    <name type="scientific">Nocardia rhizosphaerae</name>
    <dbReference type="NCBI Taxonomy" id="1691571"/>
    <lineage>
        <taxon>Bacteria</taxon>
        <taxon>Bacillati</taxon>
        <taxon>Actinomycetota</taxon>
        <taxon>Actinomycetes</taxon>
        <taxon>Mycobacteriales</taxon>
        <taxon>Nocardiaceae</taxon>
        <taxon>Nocardia</taxon>
    </lineage>
</organism>
<comment type="caution">
    <text evidence="2">The sequence shown here is derived from an EMBL/GenBank/DDBJ whole genome shotgun (WGS) entry which is preliminary data.</text>
</comment>
<dbReference type="PANTHER" id="PTHR43355:SF2">
    <property type="entry name" value="FLAVIN REDUCTASE (NADPH)"/>
    <property type="match status" value="1"/>
</dbReference>
<protein>
    <submittedName>
        <fullName evidence="2">NAD(P)-dependent oxidoreductase</fullName>
    </submittedName>
</protein>
<sequence>MLITVFGAAGDVGSRVVAEALARGHRVRAISRDPERLRGLPDRVEPRAGDASSPDQVIAAAAGTDLVIGATRPVPGHEHEHAEVAAALLEGLSGSGIRLLVVGGAGSLRVAGTGKTLREQPDFPDHLQPIATACDQQLAVFRAAQDVSVDWAYLSPPALLEPGERTGRYRLGTDELLVDAEGNSSISIADLAVVLLDEAERPEHHRTRFTAGY</sequence>
<accession>A0ABV8KYZ4</accession>
<proteinExistence type="predicted"/>
<evidence type="ECO:0000313" key="2">
    <source>
        <dbReference type="EMBL" id="MFC4123757.1"/>
    </source>
</evidence>
<dbReference type="Pfam" id="PF13460">
    <property type="entry name" value="NAD_binding_10"/>
    <property type="match status" value="1"/>
</dbReference>
<dbReference type="SUPFAM" id="SSF51735">
    <property type="entry name" value="NAD(P)-binding Rossmann-fold domains"/>
    <property type="match status" value="1"/>
</dbReference>
<dbReference type="Proteomes" id="UP001595767">
    <property type="component" value="Unassembled WGS sequence"/>
</dbReference>
<gene>
    <name evidence="2" type="ORF">ACFOW8_02300</name>
</gene>
<dbReference type="InterPro" id="IPR051606">
    <property type="entry name" value="Polyketide_Oxido-like"/>
</dbReference>
<name>A0ABV8KYZ4_9NOCA</name>
<feature type="domain" description="NAD(P)-binding" evidence="1">
    <location>
        <begin position="7"/>
        <end position="200"/>
    </location>
</feature>
<dbReference type="InterPro" id="IPR016040">
    <property type="entry name" value="NAD(P)-bd_dom"/>
</dbReference>
<reference evidence="3" key="1">
    <citation type="journal article" date="2019" name="Int. J. Syst. Evol. Microbiol.">
        <title>The Global Catalogue of Microorganisms (GCM) 10K type strain sequencing project: providing services to taxonomists for standard genome sequencing and annotation.</title>
        <authorList>
            <consortium name="The Broad Institute Genomics Platform"/>
            <consortium name="The Broad Institute Genome Sequencing Center for Infectious Disease"/>
            <person name="Wu L."/>
            <person name="Ma J."/>
        </authorList>
    </citation>
    <scope>NUCLEOTIDE SEQUENCE [LARGE SCALE GENOMIC DNA]</scope>
    <source>
        <strain evidence="3">CGMCC 4.7204</strain>
    </source>
</reference>
<dbReference type="EMBL" id="JBHSBA010000003">
    <property type="protein sequence ID" value="MFC4123757.1"/>
    <property type="molecule type" value="Genomic_DNA"/>
</dbReference>
<evidence type="ECO:0000259" key="1">
    <source>
        <dbReference type="Pfam" id="PF13460"/>
    </source>
</evidence>
<dbReference type="InterPro" id="IPR036291">
    <property type="entry name" value="NAD(P)-bd_dom_sf"/>
</dbReference>
<keyword evidence="3" id="KW-1185">Reference proteome</keyword>